<reference evidence="1 2" key="1">
    <citation type="submission" date="2015-09" db="EMBL/GenBank/DDBJ databases">
        <authorList>
            <consortium name="Pathogen Informatics"/>
        </authorList>
    </citation>
    <scope>NUCLEOTIDE SEQUENCE [LARGE SCALE GENOMIC DNA]</scope>
    <source>
        <strain evidence="1 2">2789STDY5608823</strain>
    </source>
</reference>
<dbReference type="PROSITE" id="PS01228">
    <property type="entry name" value="COF_1"/>
    <property type="match status" value="1"/>
</dbReference>
<gene>
    <name evidence="1" type="primary">yidA</name>
    <name evidence="1" type="ORF">ERS852381_00835</name>
</gene>
<dbReference type="InterPro" id="IPR036412">
    <property type="entry name" value="HAD-like_sf"/>
</dbReference>
<organism evidence="1 2">
    <name type="scientific">Collinsella aerofaciens</name>
    <dbReference type="NCBI Taxonomy" id="74426"/>
    <lineage>
        <taxon>Bacteria</taxon>
        <taxon>Bacillati</taxon>
        <taxon>Actinomycetota</taxon>
        <taxon>Coriobacteriia</taxon>
        <taxon>Coriobacteriales</taxon>
        <taxon>Coriobacteriaceae</taxon>
        <taxon>Collinsella</taxon>
    </lineage>
</organism>
<evidence type="ECO:0000313" key="1">
    <source>
        <dbReference type="EMBL" id="CUN91584.1"/>
    </source>
</evidence>
<dbReference type="GO" id="GO:0005829">
    <property type="term" value="C:cytosol"/>
    <property type="evidence" value="ECO:0007669"/>
    <property type="project" value="TreeGrafter"/>
</dbReference>
<dbReference type="InterPro" id="IPR023214">
    <property type="entry name" value="HAD_sf"/>
</dbReference>
<dbReference type="Gene3D" id="3.30.1240.10">
    <property type="match status" value="1"/>
</dbReference>
<dbReference type="EMBL" id="CYYP01000005">
    <property type="protein sequence ID" value="CUN91584.1"/>
    <property type="molecule type" value="Genomic_DNA"/>
</dbReference>
<protein>
    <submittedName>
        <fullName evidence="1">Phosphatase YidA</fullName>
        <ecNumber evidence="1">3.1.3.-</ecNumber>
    </submittedName>
</protein>
<dbReference type="Gene3D" id="3.40.50.1000">
    <property type="entry name" value="HAD superfamily/HAD-like"/>
    <property type="match status" value="1"/>
</dbReference>
<dbReference type="SUPFAM" id="SSF56784">
    <property type="entry name" value="HAD-like"/>
    <property type="match status" value="1"/>
</dbReference>
<dbReference type="EC" id="3.1.3.-" evidence="1"/>
<accession>A0A174ASS7</accession>
<dbReference type="AlphaFoldDB" id="A0A174ASS7"/>
<dbReference type="RefSeq" id="WP_055286030.1">
    <property type="nucleotide sequence ID" value="NZ_CYYP01000005.1"/>
</dbReference>
<dbReference type="GO" id="GO:0000287">
    <property type="term" value="F:magnesium ion binding"/>
    <property type="evidence" value="ECO:0007669"/>
    <property type="project" value="TreeGrafter"/>
</dbReference>
<dbReference type="NCBIfam" id="TIGR00099">
    <property type="entry name" value="Cof-subfamily"/>
    <property type="match status" value="1"/>
</dbReference>
<dbReference type="PANTHER" id="PTHR10000">
    <property type="entry name" value="PHOSPHOSERINE PHOSPHATASE"/>
    <property type="match status" value="1"/>
</dbReference>
<proteinExistence type="predicted"/>
<sequence>MDTTFSHIKAVFCDIDGTLLTSQHMVSPRTVAAIRALRERGVLFGLCTGRDAHATEAMYELWGIEGLVDVLVGCGGAEVIDRAHDINELSYPLPGETIARICKHMADLPATPVCPRDGVFYVPESNACVEHLSRVDGVPYQVVDFAEFLREPQPKVMFTMAPEVMPRVIERASTFADDTVKAAALQTTQRLYEFMDPRVSKTRGLGRVAELNDMELQDICVFGDADNDTCMVADAGVGVAMANGSDATRAAADFVTASNDKDGIAIFIEEHLL</sequence>
<evidence type="ECO:0000313" key="2">
    <source>
        <dbReference type="Proteomes" id="UP000095468"/>
    </source>
</evidence>
<dbReference type="Proteomes" id="UP000095468">
    <property type="component" value="Unassembled WGS sequence"/>
</dbReference>
<dbReference type="Pfam" id="PF08282">
    <property type="entry name" value="Hydrolase_3"/>
    <property type="match status" value="1"/>
</dbReference>
<dbReference type="InterPro" id="IPR000150">
    <property type="entry name" value="Cof"/>
</dbReference>
<keyword evidence="1" id="KW-0378">Hydrolase</keyword>
<name>A0A174ASS7_9ACTN</name>
<dbReference type="GO" id="GO:0016791">
    <property type="term" value="F:phosphatase activity"/>
    <property type="evidence" value="ECO:0007669"/>
    <property type="project" value="UniProtKB-ARBA"/>
</dbReference>
<dbReference type="PANTHER" id="PTHR10000:SF8">
    <property type="entry name" value="HAD SUPERFAMILY HYDROLASE-LIKE, TYPE 3"/>
    <property type="match status" value="1"/>
</dbReference>
<dbReference type="SFLD" id="SFLDG01140">
    <property type="entry name" value="C2.B:_Phosphomannomutase_and_P"/>
    <property type="match status" value="1"/>
</dbReference>
<dbReference type="SFLD" id="SFLDS00003">
    <property type="entry name" value="Haloacid_Dehalogenase"/>
    <property type="match status" value="1"/>
</dbReference>